<dbReference type="OrthoDB" id="1634048at2"/>
<dbReference type="CDD" id="cd17933">
    <property type="entry name" value="DEXSc_RecD-like"/>
    <property type="match status" value="1"/>
</dbReference>
<reference evidence="3 4" key="1">
    <citation type="submission" date="2020-08" db="EMBL/GenBank/DDBJ databases">
        <title>Genomic Encyclopedia of Type Strains, Phase IV (KMG-IV): sequencing the most valuable type-strain genomes for metagenomic binning, comparative biology and taxonomic classification.</title>
        <authorList>
            <person name="Goeker M."/>
        </authorList>
    </citation>
    <scope>NUCLEOTIDE SEQUENCE [LARGE SCALE GENOMIC DNA]</scope>
    <source>
        <strain evidence="3 4">DSM 23958</strain>
    </source>
</reference>
<dbReference type="SUPFAM" id="SSF52540">
    <property type="entry name" value="P-loop containing nucleoside triphosphate hydrolases"/>
    <property type="match status" value="2"/>
</dbReference>
<comment type="caution">
    <text evidence="3">The sequence shown here is derived from an EMBL/GenBank/DDBJ whole genome shotgun (WGS) entry which is preliminary data.</text>
</comment>
<name>A0A840SBT6_9BURK</name>
<proteinExistence type="predicted"/>
<feature type="region of interest" description="Disordered" evidence="1">
    <location>
        <begin position="841"/>
        <end position="875"/>
    </location>
</feature>
<dbReference type="Gene3D" id="3.40.50.300">
    <property type="entry name" value="P-loop containing nucleotide triphosphate hydrolases"/>
    <property type="match status" value="2"/>
</dbReference>
<dbReference type="NCBIfam" id="NF041492">
    <property type="entry name" value="MobF"/>
    <property type="match status" value="1"/>
</dbReference>
<dbReference type="AlphaFoldDB" id="A0A840SBT6"/>
<accession>A0A840SBT6</accession>
<feature type="compositionally biased region" description="Basic and acidic residues" evidence="1">
    <location>
        <begin position="841"/>
        <end position="853"/>
    </location>
</feature>
<organism evidence="3 4">
    <name type="scientific">Inhella inkyongensis</name>
    <dbReference type="NCBI Taxonomy" id="392593"/>
    <lineage>
        <taxon>Bacteria</taxon>
        <taxon>Pseudomonadati</taxon>
        <taxon>Pseudomonadota</taxon>
        <taxon>Betaproteobacteria</taxon>
        <taxon>Burkholderiales</taxon>
        <taxon>Sphaerotilaceae</taxon>
        <taxon>Inhella</taxon>
    </lineage>
</organism>
<dbReference type="CDD" id="cd18809">
    <property type="entry name" value="SF1_C_RecD"/>
    <property type="match status" value="1"/>
</dbReference>
<keyword evidence="4" id="KW-1185">Reference proteome</keyword>
<protein>
    <submittedName>
        <fullName evidence="3">Conjugative relaxase-like TrwC/TraI family protein</fullName>
    </submittedName>
</protein>
<evidence type="ECO:0000256" key="1">
    <source>
        <dbReference type="SAM" id="MobiDB-lite"/>
    </source>
</evidence>
<dbReference type="NCBIfam" id="TIGR02686">
    <property type="entry name" value="relax_trwC"/>
    <property type="match status" value="1"/>
</dbReference>
<dbReference type="InterPro" id="IPR014059">
    <property type="entry name" value="TraI/TrwC_relax"/>
</dbReference>
<sequence length="875" mass="94784">MLSMSNVANSAHAGQYYEQADDYYSRDRSPSQWSGQAAAELGLSGEVKGEDFRALLDGRLPNGVQLHHAGEGSGRRGGTDMTFSAPKSVSLQALVDGDTRLLQAHETAVTRALEKAETLAACRVTEGGVTSRQTTGVLAVAQFRHDLSRAADPQLHTHAVVLNVTQRTDGQWRALDNEPLYRNKMWLGAYYRSELAKEVQALGYELRVTHADGRFELAHVGAEQVKAFSNRSQMIEQALQAQGLSREDASARQLQVAALQTRQGKEGHDRGALLAEWRERAAAAGLHLNRSTAPVARDETALTQARSQAADQAVRYAAAHLMEREAVVQRVDIERAALERGTGQTDLAAIRTAIEQAVQRGELVRGAAEHAERFTTPQAQQREREILSMEATGRGQVAPLMSREAVQQSLAHSKLNEDQRGVVAHVLAGQDRVSGVQGGAGTGKTTALRAVRELAEDRGLQLVGVAPSASAARELGRSGMDSQTLAALATRQYPGLNDKTLVVLDEAGMVSARDMHALLKAADQAGSRVLLVGDTQQLKAVQAGRPFAQLQQAGMACAQLQEIQRQQEPELKRAVELAAAGDTAGSLARLRASVVEIVDHRERHQGIARDYAALTRDERAATLVVAGTNQNREAINREVRQALGRAGQGQVLPTLSGKNLTEAQALRTVSYEAGDMVRADRDYKALGLQRGELATVVDGRAGVVTLERADGERVEWRPVNQPHMSGFTRHERELAEGDLVRFTRNDYAQGFVNGERATVLAVESDRLLLEKLDGSRLVLDPDKPLYLEHGYCQTVHAAQGQTCGRVLIESPAASGAGNEASHYVAISRATHEVRIYTDDAQRLPETLSREDGKTAALDLQPEKDKQASREMALGA</sequence>
<dbReference type="RefSeq" id="WP_138855097.1">
    <property type="nucleotide sequence ID" value="NZ_CP040709.1"/>
</dbReference>
<dbReference type="Pfam" id="PF08751">
    <property type="entry name" value="TrwC"/>
    <property type="match status" value="1"/>
</dbReference>
<feature type="domain" description="TrwC relaxase" evidence="2">
    <location>
        <begin position="12"/>
        <end position="283"/>
    </location>
</feature>
<evidence type="ECO:0000313" key="3">
    <source>
        <dbReference type="EMBL" id="MBB5206466.1"/>
    </source>
</evidence>
<dbReference type="Proteomes" id="UP000554837">
    <property type="component" value="Unassembled WGS sequence"/>
</dbReference>
<gene>
    <name evidence="3" type="ORF">HNQ51_003813</name>
</gene>
<dbReference type="InterPro" id="IPR027417">
    <property type="entry name" value="P-loop_NTPase"/>
</dbReference>
<dbReference type="EMBL" id="JACHHO010000015">
    <property type="protein sequence ID" value="MBB5206466.1"/>
    <property type="molecule type" value="Genomic_DNA"/>
</dbReference>
<evidence type="ECO:0000259" key="2">
    <source>
        <dbReference type="Pfam" id="PF08751"/>
    </source>
</evidence>
<dbReference type="InterPro" id="IPR014862">
    <property type="entry name" value="TrwC"/>
</dbReference>
<evidence type="ECO:0000313" key="4">
    <source>
        <dbReference type="Proteomes" id="UP000554837"/>
    </source>
</evidence>
<dbReference type="SUPFAM" id="SSF55464">
    <property type="entry name" value="Origin of replication-binding domain, RBD-like"/>
    <property type="match status" value="1"/>
</dbReference>
<dbReference type="Pfam" id="PF13604">
    <property type="entry name" value="AAA_30"/>
    <property type="match status" value="1"/>
</dbReference>